<protein>
    <submittedName>
        <fullName evidence="1">Uncharacterized protein</fullName>
    </submittedName>
</protein>
<dbReference type="AlphaFoldDB" id="A0A368G8M1"/>
<proteinExistence type="predicted"/>
<keyword evidence="2" id="KW-1185">Reference proteome</keyword>
<sequence>MQVHFLSSVNLLMLFQGKANDSLVSYTFHVFPVVVLHCIRMDHIKTEGSPGSVFHTIIYRWTFALMVW</sequence>
<accession>A0A368G8M1</accession>
<dbReference type="Proteomes" id="UP000252519">
    <property type="component" value="Unassembled WGS sequence"/>
</dbReference>
<dbReference type="EMBL" id="JOJR01000270">
    <property type="protein sequence ID" value="RCN40746.1"/>
    <property type="molecule type" value="Genomic_DNA"/>
</dbReference>
<organism evidence="1 2">
    <name type="scientific">Ancylostoma caninum</name>
    <name type="common">Dog hookworm</name>
    <dbReference type="NCBI Taxonomy" id="29170"/>
    <lineage>
        <taxon>Eukaryota</taxon>
        <taxon>Metazoa</taxon>
        <taxon>Ecdysozoa</taxon>
        <taxon>Nematoda</taxon>
        <taxon>Chromadorea</taxon>
        <taxon>Rhabditida</taxon>
        <taxon>Rhabditina</taxon>
        <taxon>Rhabditomorpha</taxon>
        <taxon>Strongyloidea</taxon>
        <taxon>Ancylostomatidae</taxon>
        <taxon>Ancylostomatinae</taxon>
        <taxon>Ancylostoma</taxon>
    </lineage>
</organism>
<name>A0A368G8M1_ANCCA</name>
<evidence type="ECO:0000313" key="2">
    <source>
        <dbReference type="Proteomes" id="UP000252519"/>
    </source>
</evidence>
<comment type="caution">
    <text evidence="1">The sequence shown here is derived from an EMBL/GenBank/DDBJ whole genome shotgun (WGS) entry which is preliminary data.</text>
</comment>
<reference evidence="1 2" key="1">
    <citation type="submission" date="2014-10" db="EMBL/GenBank/DDBJ databases">
        <title>Draft genome of the hookworm Ancylostoma caninum.</title>
        <authorList>
            <person name="Mitreva M."/>
        </authorList>
    </citation>
    <scope>NUCLEOTIDE SEQUENCE [LARGE SCALE GENOMIC DNA]</scope>
    <source>
        <strain evidence="1 2">Baltimore</strain>
    </source>
</reference>
<gene>
    <name evidence="1" type="ORF">ANCCAN_13326</name>
</gene>
<evidence type="ECO:0000313" key="1">
    <source>
        <dbReference type="EMBL" id="RCN40746.1"/>
    </source>
</evidence>